<dbReference type="OrthoDB" id="2016221at2759"/>
<dbReference type="Pfam" id="PF10184">
    <property type="entry name" value="DUF2358"/>
    <property type="match status" value="1"/>
</dbReference>
<feature type="region of interest" description="Disordered" evidence="1">
    <location>
        <begin position="68"/>
        <end position="113"/>
    </location>
</feature>
<organism evidence="2 3">
    <name type="scientific">Klebsormidium nitens</name>
    <name type="common">Green alga</name>
    <name type="synonym">Ulothrix nitens</name>
    <dbReference type="NCBI Taxonomy" id="105231"/>
    <lineage>
        <taxon>Eukaryota</taxon>
        <taxon>Viridiplantae</taxon>
        <taxon>Streptophyta</taxon>
        <taxon>Klebsormidiophyceae</taxon>
        <taxon>Klebsormidiales</taxon>
        <taxon>Klebsormidiaceae</taxon>
        <taxon>Klebsormidium</taxon>
    </lineage>
</organism>
<dbReference type="PANTHER" id="PTHR36334:SF1">
    <property type="entry name" value="PROTEIN, PUTATIVE (DUF2358)-RELATED"/>
    <property type="match status" value="1"/>
</dbReference>
<name>A0A1Y1I4Z3_KLENI</name>
<accession>A0A1Y1I4Z3</accession>
<dbReference type="InterPro" id="IPR018790">
    <property type="entry name" value="DUF2358"/>
</dbReference>
<proteinExistence type="predicted"/>
<dbReference type="AlphaFoldDB" id="A0A1Y1I4Z3"/>
<dbReference type="Proteomes" id="UP000054558">
    <property type="component" value="Unassembled WGS sequence"/>
</dbReference>
<feature type="compositionally biased region" description="Basic and acidic residues" evidence="1">
    <location>
        <begin position="95"/>
        <end position="113"/>
    </location>
</feature>
<dbReference type="OMA" id="MEIYPDP"/>
<sequence>MVSAGTAACKASLAQHCLTPVAQRSCKCDSWQRPVPGHGPKSQLKGLEARRFVQVVLSAVGRKGWAGSALSEGRRSKKGLPSQGAHTGVRASASDGDRKSTATAERPSEAEDRADTLLRGMTFAELCNDFECNSSPQVRNTARQLVKDILEIKEGARSTGVFAKDVQYKDPLRSFKGRSKYRRLTYIRSALNDPVVAVQEMKMLSTSSLVIKWSFRGKPRTPPASLLPGDVVVGITSTFELNQISGQVTQQTDEWDLSGCPPQALAYFMASRLAFSTVEAGKDTGSAASKLLKKVQPEDDSQIYVDPTDPRRFFQQDDSERRDLYQGALVVALIYLGVQFLKTFVI</sequence>
<gene>
    <name evidence="2" type="ORF">KFL_001910080</name>
</gene>
<protein>
    <submittedName>
        <fullName evidence="2">Uncharacterized protein</fullName>
    </submittedName>
</protein>
<dbReference type="PANTHER" id="PTHR36334">
    <property type="entry name" value="PROTEIN, PUTATIVE (DUF2358)-RELATED"/>
    <property type="match status" value="1"/>
</dbReference>
<evidence type="ECO:0000256" key="1">
    <source>
        <dbReference type="SAM" id="MobiDB-lite"/>
    </source>
</evidence>
<reference evidence="2 3" key="1">
    <citation type="journal article" date="2014" name="Nat. Commun.">
        <title>Klebsormidium flaccidum genome reveals primary factors for plant terrestrial adaptation.</title>
        <authorList>
            <person name="Hori K."/>
            <person name="Maruyama F."/>
            <person name="Fujisawa T."/>
            <person name="Togashi T."/>
            <person name="Yamamoto N."/>
            <person name="Seo M."/>
            <person name="Sato S."/>
            <person name="Yamada T."/>
            <person name="Mori H."/>
            <person name="Tajima N."/>
            <person name="Moriyama T."/>
            <person name="Ikeuchi M."/>
            <person name="Watanabe M."/>
            <person name="Wada H."/>
            <person name="Kobayashi K."/>
            <person name="Saito M."/>
            <person name="Masuda T."/>
            <person name="Sasaki-Sekimoto Y."/>
            <person name="Mashiguchi K."/>
            <person name="Awai K."/>
            <person name="Shimojima M."/>
            <person name="Masuda S."/>
            <person name="Iwai M."/>
            <person name="Nobusawa T."/>
            <person name="Narise T."/>
            <person name="Kondo S."/>
            <person name="Saito H."/>
            <person name="Sato R."/>
            <person name="Murakawa M."/>
            <person name="Ihara Y."/>
            <person name="Oshima-Yamada Y."/>
            <person name="Ohtaka K."/>
            <person name="Satoh M."/>
            <person name="Sonobe K."/>
            <person name="Ishii M."/>
            <person name="Ohtani R."/>
            <person name="Kanamori-Sato M."/>
            <person name="Honoki R."/>
            <person name="Miyazaki D."/>
            <person name="Mochizuki H."/>
            <person name="Umetsu J."/>
            <person name="Higashi K."/>
            <person name="Shibata D."/>
            <person name="Kamiya Y."/>
            <person name="Sato N."/>
            <person name="Nakamura Y."/>
            <person name="Tabata S."/>
            <person name="Ida S."/>
            <person name="Kurokawa K."/>
            <person name="Ohta H."/>
        </authorList>
    </citation>
    <scope>NUCLEOTIDE SEQUENCE [LARGE SCALE GENOMIC DNA]</scope>
    <source>
        <strain evidence="2 3">NIES-2285</strain>
    </source>
</reference>
<evidence type="ECO:0000313" key="2">
    <source>
        <dbReference type="EMBL" id="GAQ84489.1"/>
    </source>
</evidence>
<evidence type="ECO:0000313" key="3">
    <source>
        <dbReference type="Proteomes" id="UP000054558"/>
    </source>
</evidence>
<dbReference type="STRING" id="105231.A0A1Y1I4Z3"/>
<dbReference type="EMBL" id="DF237140">
    <property type="protein sequence ID" value="GAQ84489.1"/>
    <property type="molecule type" value="Genomic_DNA"/>
</dbReference>
<keyword evidence="3" id="KW-1185">Reference proteome</keyword>